<gene>
    <name evidence="2" type="ORF">GZ085_11275</name>
</gene>
<protein>
    <submittedName>
        <fullName evidence="2">Uncharacterized protein</fullName>
    </submittedName>
</protein>
<evidence type="ECO:0000256" key="1">
    <source>
        <dbReference type="SAM" id="Phobius"/>
    </source>
</evidence>
<organism evidence="2 3">
    <name type="scientific">Sulfuriferula multivorans</name>
    <dbReference type="NCBI Taxonomy" id="1559896"/>
    <lineage>
        <taxon>Bacteria</taxon>
        <taxon>Pseudomonadati</taxon>
        <taxon>Pseudomonadota</taxon>
        <taxon>Betaproteobacteria</taxon>
        <taxon>Nitrosomonadales</taxon>
        <taxon>Sulfuricellaceae</taxon>
        <taxon>Sulfuriferula</taxon>
    </lineage>
</organism>
<feature type="transmembrane region" description="Helical" evidence="1">
    <location>
        <begin position="77"/>
        <end position="99"/>
    </location>
</feature>
<name>A0A7C9TAS8_9PROT</name>
<feature type="transmembrane region" description="Helical" evidence="1">
    <location>
        <begin position="6"/>
        <end position="39"/>
    </location>
</feature>
<dbReference type="Proteomes" id="UP000483432">
    <property type="component" value="Unassembled WGS sequence"/>
</dbReference>
<reference evidence="2 3" key="1">
    <citation type="submission" date="2019-09" db="EMBL/GenBank/DDBJ databases">
        <title>H2 Metabolism Revealed by Metagenomic Analysis in Subglacial Sediment of East Antarctica.</title>
        <authorList>
            <person name="Yang Z."/>
            <person name="Zhang Y."/>
            <person name="Lv Y."/>
            <person name="Yan W."/>
            <person name="Xiao X."/>
            <person name="Sun B."/>
            <person name="Ma H."/>
        </authorList>
    </citation>
    <scope>NUCLEOTIDE SEQUENCE [LARGE SCALE GENOMIC DNA]</scope>
    <source>
        <strain evidence="2">Bin2_2</strain>
    </source>
</reference>
<proteinExistence type="predicted"/>
<evidence type="ECO:0000313" key="2">
    <source>
        <dbReference type="EMBL" id="NDP48943.1"/>
    </source>
</evidence>
<dbReference type="AlphaFoldDB" id="A0A7C9TAS8"/>
<evidence type="ECO:0000313" key="3">
    <source>
        <dbReference type="Proteomes" id="UP000483432"/>
    </source>
</evidence>
<keyword evidence="1" id="KW-0472">Membrane</keyword>
<sequence>MSLRIILFVIAASLLGAHFFRAGNVLLVALCLATPLLFLFKKRWSLILLQFTAYCATGVWLWAAFQLVEFRQLVGQPWTAAAIILCTVALFTLVSGLLMNSRCMRER</sequence>
<keyword evidence="1" id="KW-0812">Transmembrane</keyword>
<comment type="caution">
    <text evidence="2">The sequence shown here is derived from an EMBL/GenBank/DDBJ whole genome shotgun (WGS) entry which is preliminary data.</text>
</comment>
<keyword evidence="1" id="KW-1133">Transmembrane helix</keyword>
<feature type="transmembrane region" description="Helical" evidence="1">
    <location>
        <begin position="46"/>
        <end position="65"/>
    </location>
</feature>
<dbReference type="EMBL" id="JAAFGW010000183">
    <property type="protein sequence ID" value="NDP48943.1"/>
    <property type="molecule type" value="Genomic_DNA"/>
</dbReference>
<accession>A0A7C9TAS8</accession>